<evidence type="ECO:0000313" key="2">
    <source>
        <dbReference type="EMBL" id="KAK1733246.1"/>
    </source>
</evidence>
<feature type="region of interest" description="Disordered" evidence="1">
    <location>
        <begin position="30"/>
        <end position="50"/>
    </location>
</feature>
<dbReference type="EMBL" id="JATAAI010000052">
    <property type="protein sequence ID" value="KAK1733246.1"/>
    <property type="molecule type" value="Genomic_DNA"/>
</dbReference>
<evidence type="ECO:0000313" key="3">
    <source>
        <dbReference type="Proteomes" id="UP001224775"/>
    </source>
</evidence>
<comment type="caution">
    <text evidence="2">The sequence shown here is derived from an EMBL/GenBank/DDBJ whole genome shotgun (WGS) entry which is preliminary data.</text>
</comment>
<accession>A0AAD8XTT6</accession>
<keyword evidence="3" id="KW-1185">Reference proteome</keyword>
<dbReference type="Proteomes" id="UP001224775">
    <property type="component" value="Unassembled WGS sequence"/>
</dbReference>
<feature type="compositionally biased region" description="Low complexity" evidence="1">
    <location>
        <begin position="31"/>
        <end position="50"/>
    </location>
</feature>
<gene>
    <name evidence="2" type="ORF">QTG54_016103</name>
</gene>
<dbReference type="AlphaFoldDB" id="A0AAD8XTT6"/>
<evidence type="ECO:0000256" key="1">
    <source>
        <dbReference type="SAM" id="MobiDB-lite"/>
    </source>
</evidence>
<protein>
    <submittedName>
        <fullName evidence="2">Uncharacterized protein</fullName>
    </submittedName>
</protein>
<proteinExistence type="predicted"/>
<name>A0AAD8XTT6_9STRA</name>
<organism evidence="2 3">
    <name type="scientific">Skeletonema marinoi</name>
    <dbReference type="NCBI Taxonomy" id="267567"/>
    <lineage>
        <taxon>Eukaryota</taxon>
        <taxon>Sar</taxon>
        <taxon>Stramenopiles</taxon>
        <taxon>Ochrophyta</taxon>
        <taxon>Bacillariophyta</taxon>
        <taxon>Coscinodiscophyceae</taxon>
        <taxon>Thalassiosirophycidae</taxon>
        <taxon>Thalassiosirales</taxon>
        <taxon>Skeletonemataceae</taxon>
        <taxon>Skeletonema</taxon>
        <taxon>Skeletonema marinoi-dohrnii complex</taxon>
    </lineage>
</organism>
<sequence>MTSNNETVHVSFGNTANHITSHLLNLQGLAATTNNSGGNESSNNNNNESSASGKFLQFDVINFSDEAQHIIISAVCSSTLSTLIVKSSPTVLRDETLQGRTV</sequence>
<reference evidence="2" key="1">
    <citation type="submission" date="2023-06" db="EMBL/GenBank/DDBJ databases">
        <title>Survivors Of The Sea: Transcriptome response of Skeletonema marinoi to long-term dormancy.</title>
        <authorList>
            <person name="Pinder M.I.M."/>
            <person name="Kourtchenko O."/>
            <person name="Robertson E.K."/>
            <person name="Larsson T."/>
            <person name="Maumus F."/>
            <person name="Osuna-Cruz C.M."/>
            <person name="Vancaester E."/>
            <person name="Stenow R."/>
            <person name="Vandepoele K."/>
            <person name="Ploug H."/>
            <person name="Bruchert V."/>
            <person name="Godhe A."/>
            <person name="Topel M."/>
        </authorList>
    </citation>
    <scope>NUCLEOTIDE SEQUENCE</scope>
    <source>
        <strain evidence="2">R05AC</strain>
    </source>
</reference>